<name>A0ABV8SJH0_9GAMM</name>
<feature type="region of interest" description="Disordered" evidence="1">
    <location>
        <begin position="84"/>
        <end position="107"/>
    </location>
</feature>
<reference evidence="3" key="1">
    <citation type="journal article" date="2019" name="Int. J. Syst. Evol. Microbiol.">
        <title>The Global Catalogue of Microorganisms (GCM) 10K type strain sequencing project: providing services to taxonomists for standard genome sequencing and annotation.</title>
        <authorList>
            <consortium name="The Broad Institute Genomics Platform"/>
            <consortium name="The Broad Institute Genome Sequencing Center for Infectious Disease"/>
            <person name="Wu L."/>
            <person name="Ma J."/>
        </authorList>
    </citation>
    <scope>NUCLEOTIDE SEQUENCE [LARGE SCALE GENOMIC DNA]</scope>
    <source>
        <strain evidence="3">CGMCC 1.10759</strain>
    </source>
</reference>
<evidence type="ECO:0000313" key="3">
    <source>
        <dbReference type="Proteomes" id="UP001595904"/>
    </source>
</evidence>
<dbReference type="Proteomes" id="UP001595904">
    <property type="component" value="Unassembled WGS sequence"/>
</dbReference>
<protein>
    <submittedName>
        <fullName evidence="2">Uncharacterized protein</fullName>
    </submittedName>
</protein>
<accession>A0ABV8SJH0</accession>
<gene>
    <name evidence="2" type="ORF">ACFPN2_01660</name>
</gene>
<dbReference type="EMBL" id="JBHSDU010000001">
    <property type="protein sequence ID" value="MFC4307774.1"/>
    <property type="molecule type" value="Genomic_DNA"/>
</dbReference>
<evidence type="ECO:0000313" key="2">
    <source>
        <dbReference type="EMBL" id="MFC4307774.1"/>
    </source>
</evidence>
<organism evidence="2 3">
    <name type="scientific">Steroidobacter flavus</name>
    <dbReference type="NCBI Taxonomy" id="1842136"/>
    <lineage>
        <taxon>Bacteria</taxon>
        <taxon>Pseudomonadati</taxon>
        <taxon>Pseudomonadota</taxon>
        <taxon>Gammaproteobacteria</taxon>
        <taxon>Steroidobacterales</taxon>
        <taxon>Steroidobacteraceae</taxon>
        <taxon>Steroidobacter</taxon>
    </lineage>
</organism>
<dbReference type="RefSeq" id="WP_380594322.1">
    <property type="nucleotide sequence ID" value="NZ_JBHSDU010000001.1"/>
</dbReference>
<comment type="caution">
    <text evidence="2">The sequence shown here is derived from an EMBL/GenBank/DDBJ whole genome shotgun (WGS) entry which is preliminary data.</text>
</comment>
<keyword evidence="3" id="KW-1185">Reference proteome</keyword>
<evidence type="ECO:0000256" key="1">
    <source>
        <dbReference type="SAM" id="MobiDB-lite"/>
    </source>
</evidence>
<proteinExistence type="predicted"/>
<sequence>MQGKDAVALEVAFAESIRAVSAESDEYYRSILNSLSAAGRVAVASRVDAIAASGRVTHSRFDTAAFAREKPELALQAIEAACAPRSPAAKPQSVTPKGDDAFGTVVR</sequence>